<evidence type="ECO:0000256" key="5">
    <source>
        <dbReference type="SAM" id="MobiDB-lite"/>
    </source>
</evidence>
<feature type="transmembrane region" description="Helical" evidence="6">
    <location>
        <begin position="223"/>
        <end position="242"/>
    </location>
</feature>
<reference evidence="7" key="1">
    <citation type="submission" date="2023-10" db="EMBL/GenBank/DDBJ databases">
        <authorList>
            <person name="Chen Y."/>
            <person name="Shah S."/>
            <person name="Dougan E. K."/>
            <person name="Thang M."/>
            <person name="Chan C."/>
        </authorList>
    </citation>
    <scope>NUCLEOTIDE SEQUENCE [LARGE SCALE GENOMIC DNA]</scope>
</reference>
<feature type="compositionally biased region" description="Low complexity" evidence="5">
    <location>
        <begin position="47"/>
        <end position="68"/>
    </location>
</feature>
<keyword evidence="8" id="KW-1185">Reference proteome</keyword>
<evidence type="ECO:0000256" key="2">
    <source>
        <dbReference type="ARBA" id="ARBA00022692"/>
    </source>
</evidence>
<feature type="transmembrane region" description="Helical" evidence="6">
    <location>
        <begin position="248"/>
        <end position="269"/>
    </location>
</feature>
<feature type="transmembrane region" description="Helical" evidence="6">
    <location>
        <begin position="318"/>
        <end position="340"/>
    </location>
</feature>
<feature type="transmembrane region" description="Helical" evidence="6">
    <location>
        <begin position="158"/>
        <end position="179"/>
    </location>
</feature>
<organism evidence="7 8">
    <name type="scientific">Prorocentrum cordatum</name>
    <dbReference type="NCBI Taxonomy" id="2364126"/>
    <lineage>
        <taxon>Eukaryota</taxon>
        <taxon>Sar</taxon>
        <taxon>Alveolata</taxon>
        <taxon>Dinophyceae</taxon>
        <taxon>Prorocentrales</taxon>
        <taxon>Prorocentraceae</taxon>
        <taxon>Prorocentrum</taxon>
    </lineage>
</organism>
<comment type="caution">
    <text evidence="7">The sequence shown here is derived from an EMBL/GenBank/DDBJ whole genome shotgun (WGS) entry which is preliminary data.</text>
</comment>
<keyword evidence="2 6" id="KW-0812">Transmembrane</keyword>
<accession>A0ABN9R8R3</accession>
<keyword evidence="3 6" id="KW-1133">Transmembrane helix</keyword>
<feature type="transmembrane region" description="Helical" evidence="6">
    <location>
        <begin position="295"/>
        <end position="312"/>
    </location>
</feature>
<evidence type="ECO:0000313" key="7">
    <source>
        <dbReference type="EMBL" id="CAK0814843.1"/>
    </source>
</evidence>
<comment type="subcellular location">
    <subcellularLocation>
        <location evidence="1">Membrane</location>
        <topology evidence="1">Multi-pass membrane protein</topology>
    </subcellularLocation>
</comment>
<dbReference type="Proteomes" id="UP001189429">
    <property type="component" value="Unassembled WGS sequence"/>
</dbReference>
<protein>
    <submittedName>
        <fullName evidence="7">Uncharacterized protein</fullName>
    </submittedName>
</protein>
<gene>
    <name evidence="7" type="ORF">PCOR1329_LOCUS18338</name>
</gene>
<feature type="transmembrane region" description="Helical" evidence="6">
    <location>
        <begin position="347"/>
        <end position="371"/>
    </location>
</feature>
<name>A0ABN9R8R3_9DINO</name>
<dbReference type="EMBL" id="CAUYUJ010005758">
    <property type="protein sequence ID" value="CAK0814843.1"/>
    <property type="molecule type" value="Genomic_DNA"/>
</dbReference>
<dbReference type="InterPro" id="IPR004254">
    <property type="entry name" value="AdipoR/HlyIII-related"/>
</dbReference>
<sequence>MRMPASSWEAGAQTQLRWAIRHLPASSPPAAPLASSRGPARPPAPPACARGCTRRAGPAAAQGPARRRPCPAWAGRFLSALGLAARRRARRACGGRLPRGSSAPPCGEAGASGACPGRGGRRARPRLLVAGEPLTARLQWYMPPRRPYSRRELLADRAVNLFGAGLSWLGLYSLIRMSLAAGDPVSRTAGYLMFGIGFVSMTNLSAIYHLMCWDWRRAEELYSLDKVGINLMIIGAYTPVCLQANTPWILAFVYILGCAGLFMEAYALCGRQPLAAAASLKGGSANWTLAEKLNLLRYLLMGWAIVFAAPVICRSFPTPPLLVAAVGGFIYTSGVVFLVLDRIEFHLAIWHSFVLIASLCFYMLNVMLVGLSATI</sequence>
<proteinExistence type="predicted"/>
<keyword evidence="4 6" id="KW-0472">Membrane</keyword>
<evidence type="ECO:0000256" key="4">
    <source>
        <dbReference type="ARBA" id="ARBA00023136"/>
    </source>
</evidence>
<feature type="region of interest" description="Disordered" evidence="5">
    <location>
        <begin position="27"/>
        <end position="68"/>
    </location>
</feature>
<evidence type="ECO:0000256" key="6">
    <source>
        <dbReference type="SAM" id="Phobius"/>
    </source>
</evidence>
<feature type="region of interest" description="Disordered" evidence="5">
    <location>
        <begin position="95"/>
        <end position="118"/>
    </location>
</feature>
<evidence type="ECO:0000313" key="8">
    <source>
        <dbReference type="Proteomes" id="UP001189429"/>
    </source>
</evidence>
<feature type="transmembrane region" description="Helical" evidence="6">
    <location>
        <begin position="191"/>
        <end position="211"/>
    </location>
</feature>
<evidence type="ECO:0000256" key="1">
    <source>
        <dbReference type="ARBA" id="ARBA00004141"/>
    </source>
</evidence>
<evidence type="ECO:0000256" key="3">
    <source>
        <dbReference type="ARBA" id="ARBA00022989"/>
    </source>
</evidence>
<dbReference type="Pfam" id="PF03006">
    <property type="entry name" value="HlyIII"/>
    <property type="match status" value="1"/>
</dbReference>